<sequence length="205" mass="22498">MTKVVPTALRSALAPFFFCALLASPQALAQETTPRADKHYIGLLATAINHRTIGPAAERAWGSAATLVVGGHITDLFHAELRAGGGYKDAEVPDSDFTLAVDYFASWYIGMHYPLGEYANIYGQFGFSYIHGEATLENPEADRNVFYRSFGEEFPDSGFSTSWLAGLDIEVMDDTFLVFEGGKLFEDTGSEVNSFQFSGGLRYEF</sequence>
<feature type="signal peptide" evidence="2">
    <location>
        <begin position="1"/>
        <end position="29"/>
    </location>
</feature>
<evidence type="ECO:0000313" key="4">
    <source>
        <dbReference type="EMBL" id="SFN08097.1"/>
    </source>
</evidence>
<gene>
    <name evidence="4" type="ORF">SAMN04487961_2075</name>
</gene>
<dbReference type="EMBL" id="FOUR01000004">
    <property type="protein sequence ID" value="SFN08097.1"/>
    <property type="molecule type" value="Genomic_DNA"/>
</dbReference>
<name>A0A1I4W3X8_9GAMM</name>
<reference evidence="5" key="1">
    <citation type="submission" date="2016-10" db="EMBL/GenBank/DDBJ databases">
        <authorList>
            <person name="Varghese N."/>
            <person name="Submissions S."/>
        </authorList>
    </citation>
    <scope>NUCLEOTIDE SEQUENCE [LARGE SCALE GENOMIC DNA]</scope>
    <source>
        <strain evidence="5">CGMCC 1.6775</strain>
    </source>
</reference>
<protein>
    <submittedName>
        <fullName evidence="4">Outer membrane protein beta-barrel domain-containing protein</fullName>
    </submittedName>
</protein>
<evidence type="ECO:0000259" key="3">
    <source>
        <dbReference type="Pfam" id="PF13505"/>
    </source>
</evidence>
<evidence type="ECO:0000313" key="5">
    <source>
        <dbReference type="Proteomes" id="UP000199339"/>
    </source>
</evidence>
<evidence type="ECO:0000256" key="1">
    <source>
        <dbReference type="ARBA" id="ARBA00022729"/>
    </source>
</evidence>
<keyword evidence="5" id="KW-1185">Reference proteome</keyword>
<accession>A0A1I4W3X8</accession>
<feature type="domain" description="Outer membrane protein beta-barrel" evidence="3">
    <location>
        <begin position="19"/>
        <end position="205"/>
    </location>
</feature>
<proteinExistence type="predicted"/>
<dbReference type="SUPFAM" id="SSF56925">
    <property type="entry name" value="OMPA-like"/>
    <property type="match status" value="1"/>
</dbReference>
<dbReference type="RefSeq" id="WP_092002738.1">
    <property type="nucleotide sequence ID" value="NZ_FOUR01000004.1"/>
</dbReference>
<dbReference type="AlphaFoldDB" id="A0A1I4W3X8"/>
<dbReference type="Proteomes" id="UP000199339">
    <property type="component" value="Unassembled WGS sequence"/>
</dbReference>
<dbReference type="OrthoDB" id="6362488at2"/>
<dbReference type="InterPro" id="IPR011250">
    <property type="entry name" value="OMP/PagP_B-barrel"/>
</dbReference>
<keyword evidence="1 2" id="KW-0732">Signal</keyword>
<feature type="chain" id="PRO_5011493317" evidence="2">
    <location>
        <begin position="30"/>
        <end position="205"/>
    </location>
</feature>
<dbReference type="InterPro" id="IPR027385">
    <property type="entry name" value="Beta-barrel_OMP"/>
</dbReference>
<evidence type="ECO:0000256" key="2">
    <source>
        <dbReference type="SAM" id="SignalP"/>
    </source>
</evidence>
<dbReference type="Pfam" id="PF13505">
    <property type="entry name" value="OMP_b-brl"/>
    <property type="match status" value="1"/>
</dbReference>
<organism evidence="4 5">
    <name type="scientific">Marinobacter pelagius</name>
    <dbReference type="NCBI Taxonomy" id="379482"/>
    <lineage>
        <taxon>Bacteria</taxon>
        <taxon>Pseudomonadati</taxon>
        <taxon>Pseudomonadota</taxon>
        <taxon>Gammaproteobacteria</taxon>
        <taxon>Pseudomonadales</taxon>
        <taxon>Marinobacteraceae</taxon>
        <taxon>Marinobacter</taxon>
    </lineage>
</organism>